<name>A0A3A9K4Y5_9BACI</name>
<dbReference type="AlphaFoldDB" id="A0A3A9K4Y5"/>
<evidence type="ECO:0000256" key="1">
    <source>
        <dbReference type="ARBA" id="ARBA00023015"/>
    </source>
</evidence>
<dbReference type="InterPro" id="IPR012925">
    <property type="entry name" value="TipAS_dom"/>
</dbReference>
<protein>
    <submittedName>
        <fullName evidence="6">MerR family transcriptional regulator</fullName>
    </submittedName>
</protein>
<evidence type="ECO:0000313" key="7">
    <source>
        <dbReference type="Proteomes" id="UP000281498"/>
    </source>
</evidence>
<dbReference type="SUPFAM" id="SSF46955">
    <property type="entry name" value="Putative DNA-binding domain"/>
    <property type="match status" value="1"/>
</dbReference>
<evidence type="ECO:0000256" key="2">
    <source>
        <dbReference type="ARBA" id="ARBA00023125"/>
    </source>
</evidence>
<keyword evidence="1" id="KW-0805">Transcription regulation</keyword>
<dbReference type="SMART" id="SM00422">
    <property type="entry name" value="HTH_MERR"/>
    <property type="match status" value="1"/>
</dbReference>
<evidence type="ECO:0000256" key="4">
    <source>
        <dbReference type="ARBA" id="ARBA00023163"/>
    </source>
</evidence>
<organism evidence="6 7">
    <name type="scientific">Salipaludibacillus neizhouensis</name>
    <dbReference type="NCBI Taxonomy" id="885475"/>
    <lineage>
        <taxon>Bacteria</taxon>
        <taxon>Bacillati</taxon>
        <taxon>Bacillota</taxon>
        <taxon>Bacilli</taxon>
        <taxon>Bacillales</taxon>
        <taxon>Bacillaceae</taxon>
    </lineage>
</organism>
<dbReference type="InterPro" id="IPR036244">
    <property type="entry name" value="TipA-like_antibiotic-bd"/>
</dbReference>
<dbReference type="GO" id="GO:0003677">
    <property type="term" value="F:DNA binding"/>
    <property type="evidence" value="ECO:0007669"/>
    <property type="project" value="UniProtKB-KW"/>
</dbReference>
<proteinExistence type="predicted"/>
<dbReference type="CDD" id="cd01106">
    <property type="entry name" value="HTH_TipAL-Mta"/>
    <property type="match status" value="1"/>
</dbReference>
<dbReference type="OrthoDB" id="9814833at2"/>
<evidence type="ECO:0000256" key="3">
    <source>
        <dbReference type="ARBA" id="ARBA00023159"/>
    </source>
</evidence>
<dbReference type="InterPro" id="IPR009061">
    <property type="entry name" value="DNA-bd_dom_put_sf"/>
</dbReference>
<keyword evidence="2" id="KW-0238">DNA-binding</keyword>
<reference evidence="6 7" key="1">
    <citation type="submission" date="2017-10" db="EMBL/GenBank/DDBJ databases">
        <title>Bacillus sp. nov., a halophilic bacterium isolated from a Keqin Lake.</title>
        <authorList>
            <person name="Wang H."/>
        </authorList>
    </citation>
    <scope>NUCLEOTIDE SEQUENCE [LARGE SCALE GENOMIC DNA]</scope>
    <source>
        <strain evidence="6 7">KCTC 13187</strain>
    </source>
</reference>
<dbReference type="RefSeq" id="WP_110939192.1">
    <property type="nucleotide sequence ID" value="NZ_KZ614148.1"/>
</dbReference>
<dbReference type="GO" id="GO:0003700">
    <property type="term" value="F:DNA-binding transcription factor activity"/>
    <property type="evidence" value="ECO:0007669"/>
    <property type="project" value="InterPro"/>
</dbReference>
<keyword evidence="7" id="KW-1185">Reference proteome</keyword>
<keyword evidence="3" id="KW-0010">Activator</keyword>
<feature type="domain" description="HTH merR-type" evidence="5">
    <location>
        <begin position="1"/>
        <end position="70"/>
    </location>
</feature>
<dbReference type="Proteomes" id="UP000281498">
    <property type="component" value="Unassembled WGS sequence"/>
</dbReference>
<dbReference type="Pfam" id="PF13411">
    <property type="entry name" value="MerR_1"/>
    <property type="match status" value="1"/>
</dbReference>
<accession>A0A3A9K4Y5</accession>
<dbReference type="Gene3D" id="1.10.490.50">
    <property type="entry name" value="Antibiotic binding domain of TipA-like multidrug resistance regulators"/>
    <property type="match status" value="1"/>
</dbReference>
<dbReference type="PANTHER" id="PTHR30204">
    <property type="entry name" value="REDOX-CYCLING DRUG-SENSING TRANSCRIPTIONAL ACTIVATOR SOXR"/>
    <property type="match status" value="1"/>
</dbReference>
<sequence>MLKIKEVADLVGVSVRTLHHYDQIGLLKPEKLEENGYRLYNQIELDRLQQILFFKEMEVPLRMIKRILDDPFFDQMHALKVHKDLLLKKRDRLDRIIDSINSSMDKLKGGREMTDQERFEPFGMTEIEEQQKKYEAEIKEKYGHTKAYKESQQKTKNYKVTDWEKIQQEGNHIYEEMAKRTASGPQDRKVQELVASYQQHITDNFYECTTEIYSGLADMYVSDARFTKNIDKFGEGFAFFLHDAIKFYCRK</sequence>
<dbReference type="InterPro" id="IPR000551">
    <property type="entry name" value="MerR-type_HTH_dom"/>
</dbReference>
<dbReference type="PROSITE" id="PS50937">
    <property type="entry name" value="HTH_MERR_2"/>
    <property type="match status" value="1"/>
</dbReference>
<dbReference type="EMBL" id="PDOE01000007">
    <property type="protein sequence ID" value="RKL66408.1"/>
    <property type="molecule type" value="Genomic_DNA"/>
</dbReference>
<keyword evidence="4" id="KW-0804">Transcription</keyword>
<dbReference type="Gene3D" id="1.10.1660.10">
    <property type="match status" value="1"/>
</dbReference>
<gene>
    <name evidence="6" type="ORF">CR203_16080</name>
</gene>
<evidence type="ECO:0000313" key="6">
    <source>
        <dbReference type="EMBL" id="RKL66408.1"/>
    </source>
</evidence>
<dbReference type="PANTHER" id="PTHR30204:SF90">
    <property type="entry name" value="HTH-TYPE TRANSCRIPTIONAL ACTIVATOR MTA"/>
    <property type="match status" value="1"/>
</dbReference>
<dbReference type="InterPro" id="IPR047057">
    <property type="entry name" value="MerR_fam"/>
</dbReference>
<dbReference type="SUPFAM" id="SSF89082">
    <property type="entry name" value="Antibiotic binding domain of TipA-like multidrug resistance regulators"/>
    <property type="match status" value="1"/>
</dbReference>
<evidence type="ECO:0000259" key="5">
    <source>
        <dbReference type="PROSITE" id="PS50937"/>
    </source>
</evidence>
<dbReference type="Pfam" id="PF07739">
    <property type="entry name" value="TipAS"/>
    <property type="match status" value="1"/>
</dbReference>
<comment type="caution">
    <text evidence="6">The sequence shown here is derived from an EMBL/GenBank/DDBJ whole genome shotgun (WGS) entry which is preliminary data.</text>
</comment>